<gene>
    <name evidence="1" type="ORF">F7R21_11550</name>
</gene>
<dbReference type="Proteomes" id="UP000430232">
    <property type="component" value="Unassembled WGS sequence"/>
</dbReference>
<evidence type="ECO:0000313" key="1">
    <source>
        <dbReference type="EMBL" id="KAB0642519.1"/>
    </source>
</evidence>
<comment type="caution">
    <text evidence="1">The sequence shown here is derived from an EMBL/GenBank/DDBJ whole genome shotgun (WGS) entry which is preliminary data.</text>
</comment>
<protein>
    <submittedName>
        <fullName evidence="1">Uncharacterized protein</fullName>
    </submittedName>
</protein>
<name>A0A6H9SP74_9BURK</name>
<dbReference type="AlphaFoldDB" id="A0A6H9SP74"/>
<dbReference type="EMBL" id="VZOJ01000024">
    <property type="protein sequence ID" value="KAB0642519.1"/>
    <property type="molecule type" value="Genomic_DNA"/>
</dbReference>
<evidence type="ECO:0000313" key="2">
    <source>
        <dbReference type="Proteomes" id="UP000430232"/>
    </source>
</evidence>
<keyword evidence="2" id="KW-1185">Reference proteome</keyword>
<reference evidence="1 2" key="1">
    <citation type="submission" date="2019-09" db="EMBL/GenBank/DDBJ databases">
        <title>Draft genome sequences of 48 bacterial type strains from the CCUG.</title>
        <authorList>
            <person name="Tunovic T."/>
            <person name="Pineiro-Iglesias B."/>
            <person name="Unosson C."/>
            <person name="Inganas E."/>
            <person name="Ohlen M."/>
            <person name="Cardew S."/>
            <person name="Jensie-Markopoulos S."/>
            <person name="Salva-Serra F."/>
            <person name="Jaen-Luchoro D."/>
            <person name="Karlsson R."/>
            <person name="Svensson-Stadler L."/>
            <person name="Chun J."/>
            <person name="Moore E."/>
        </authorList>
    </citation>
    <scope>NUCLEOTIDE SEQUENCE [LARGE SCALE GENOMIC DNA]</scope>
    <source>
        <strain evidence="1 2">CCUG 54555</strain>
    </source>
</reference>
<proteinExistence type="predicted"/>
<sequence>MRACNHPAPGVPTKFCAYRYRARREAQRACFGVPHITPCATLGHTPQRIDSIGVWRAPPRVADARMRLSVSFPAHALRTFRAVDSKNHYMNHA</sequence>
<accession>A0A6H9SP74</accession>
<organism evidence="1 2">
    <name type="scientific">Burkholderia latens</name>
    <dbReference type="NCBI Taxonomy" id="488446"/>
    <lineage>
        <taxon>Bacteria</taxon>
        <taxon>Pseudomonadati</taxon>
        <taxon>Pseudomonadota</taxon>
        <taxon>Betaproteobacteria</taxon>
        <taxon>Burkholderiales</taxon>
        <taxon>Burkholderiaceae</taxon>
        <taxon>Burkholderia</taxon>
        <taxon>Burkholderia cepacia complex</taxon>
    </lineage>
</organism>